<gene>
    <name evidence="1" type="ORF">PAHA3_1895</name>
</gene>
<sequence>MNRGAAYEACPALPNQAQNYGDLYDSHYPSCIGNDNQFVLLVRAVIGTELYNVAK</sequence>
<name>A0A100VL78_PAEAM</name>
<dbReference type="EMBL" id="BCNV01000001">
    <property type="protein sequence ID" value="GAS81821.1"/>
    <property type="molecule type" value="Genomic_DNA"/>
</dbReference>
<evidence type="ECO:0000313" key="2">
    <source>
        <dbReference type="Proteomes" id="UP000069697"/>
    </source>
</evidence>
<evidence type="ECO:0000313" key="1">
    <source>
        <dbReference type="EMBL" id="GAS81821.1"/>
    </source>
</evidence>
<accession>A0A100VL78</accession>
<reference evidence="1 2" key="1">
    <citation type="journal article" date="2016" name="Genome Announc.">
        <title>Draft Genome Sequence of Paenibacillus amylolyticus Heshi-A3, Isolated from Fermented Rice Bran in a Japanese Fermented Seafood Dish.</title>
        <authorList>
            <person name="Akuzawa S."/>
            <person name="Nagaoka J."/>
            <person name="Kanekatsu M."/>
            <person name="Kubota E."/>
            <person name="Ohtake R."/>
            <person name="Suzuki T."/>
            <person name="Kanesaki Y."/>
        </authorList>
    </citation>
    <scope>NUCLEOTIDE SEQUENCE [LARGE SCALE GENOMIC DNA]</scope>
    <source>
        <strain evidence="1 2">Heshi-A3</strain>
    </source>
</reference>
<reference evidence="2" key="2">
    <citation type="submission" date="2016-01" db="EMBL/GenBank/DDBJ databases">
        <title>Draft Genome Sequence of Paenibacillus amylolyticus Heshi-A3 that Was Isolated from Fermented Rice Bran with Aging Salted Mackerel, Which Was Named Heshiko as Traditional Fermented Seafood in Japan.</title>
        <authorList>
            <person name="Akuzawa S."/>
            <person name="Nakagawa J."/>
            <person name="Kanekatsu T."/>
            <person name="Kubota E."/>
            <person name="Ohtake R."/>
            <person name="Suzuki T."/>
            <person name="Kanesaki Y."/>
        </authorList>
    </citation>
    <scope>NUCLEOTIDE SEQUENCE [LARGE SCALE GENOMIC DNA]</scope>
    <source>
        <strain evidence="2">Heshi-A3</strain>
    </source>
</reference>
<protein>
    <submittedName>
        <fullName evidence="1">Uncharacterized protein</fullName>
    </submittedName>
</protein>
<comment type="caution">
    <text evidence="1">The sequence shown here is derived from an EMBL/GenBank/DDBJ whole genome shotgun (WGS) entry which is preliminary data.</text>
</comment>
<dbReference type="AlphaFoldDB" id="A0A100VL78"/>
<dbReference type="Proteomes" id="UP000069697">
    <property type="component" value="Unassembled WGS sequence"/>
</dbReference>
<proteinExistence type="predicted"/>
<organism evidence="1 2">
    <name type="scientific">Paenibacillus amylolyticus</name>
    <dbReference type="NCBI Taxonomy" id="1451"/>
    <lineage>
        <taxon>Bacteria</taxon>
        <taxon>Bacillati</taxon>
        <taxon>Bacillota</taxon>
        <taxon>Bacilli</taxon>
        <taxon>Bacillales</taxon>
        <taxon>Paenibacillaceae</taxon>
        <taxon>Paenibacillus</taxon>
    </lineage>
</organism>